<feature type="transmembrane region" description="Helical" evidence="9">
    <location>
        <begin position="12"/>
        <end position="35"/>
    </location>
</feature>
<evidence type="ECO:0000256" key="5">
    <source>
        <dbReference type="ARBA" id="ARBA00022741"/>
    </source>
</evidence>
<evidence type="ECO:0000256" key="4">
    <source>
        <dbReference type="ARBA" id="ARBA00022679"/>
    </source>
</evidence>
<dbReference type="GO" id="GO:0016301">
    <property type="term" value="F:kinase activity"/>
    <property type="evidence" value="ECO:0007669"/>
    <property type="project" value="UniProtKB-KW"/>
</dbReference>
<evidence type="ECO:0000313" key="12">
    <source>
        <dbReference type="Proteomes" id="UP001168363"/>
    </source>
</evidence>
<accession>A0ABT8TUV5</accession>
<evidence type="ECO:0000259" key="10">
    <source>
        <dbReference type="SMART" id="SM00387"/>
    </source>
</evidence>
<dbReference type="SMART" id="SM00387">
    <property type="entry name" value="HATPase_c"/>
    <property type="match status" value="1"/>
</dbReference>
<dbReference type="InterPro" id="IPR011712">
    <property type="entry name" value="Sig_transdc_His_kin_sub3_dim/P"/>
</dbReference>
<comment type="caution">
    <text evidence="11">The sequence shown here is derived from an EMBL/GenBank/DDBJ whole genome shotgun (WGS) entry which is preliminary data.</text>
</comment>
<dbReference type="PANTHER" id="PTHR24421:SF10">
    <property type="entry name" value="NITRATE_NITRITE SENSOR PROTEIN NARQ"/>
    <property type="match status" value="1"/>
</dbReference>
<evidence type="ECO:0000256" key="3">
    <source>
        <dbReference type="ARBA" id="ARBA00022553"/>
    </source>
</evidence>
<keyword evidence="6 11" id="KW-0418">Kinase</keyword>
<feature type="transmembrane region" description="Helical" evidence="9">
    <location>
        <begin position="323"/>
        <end position="343"/>
    </location>
</feature>
<keyword evidence="5" id="KW-0547">Nucleotide-binding</keyword>
<dbReference type="SUPFAM" id="SSF55874">
    <property type="entry name" value="ATPase domain of HSP90 chaperone/DNA topoisomerase II/histidine kinase"/>
    <property type="match status" value="1"/>
</dbReference>
<evidence type="ECO:0000256" key="2">
    <source>
        <dbReference type="ARBA" id="ARBA00012438"/>
    </source>
</evidence>
<proteinExistence type="predicted"/>
<evidence type="ECO:0000256" key="6">
    <source>
        <dbReference type="ARBA" id="ARBA00022777"/>
    </source>
</evidence>
<dbReference type="Pfam" id="PF02518">
    <property type="entry name" value="HATPase_c"/>
    <property type="match status" value="1"/>
</dbReference>
<keyword evidence="9" id="KW-0812">Transmembrane</keyword>
<feature type="transmembrane region" description="Helical" evidence="9">
    <location>
        <begin position="232"/>
        <end position="251"/>
    </location>
</feature>
<protein>
    <recommendedName>
        <fullName evidence="2">histidine kinase</fullName>
        <ecNumber evidence="2">2.7.13.3</ecNumber>
    </recommendedName>
</protein>
<keyword evidence="9" id="KW-0472">Membrane</keyword>
<dbReference type="RefSeq" id="WP_302708977.1">
    <property type="nucleotide sequence ID" value="NZ_JAULSC010000014.1"/>
</dbReference>
<organism evidence="11 12">
    <name type="scientific">Nocardioides cremeus</name>
    <dbReference type="NCBI Taxonomy" id="3058044"/>
    <lineage>
        <taxon>Bacteria</taxon>
        <taxon>Bacillati</taxon>
        <taxon>Actinomycetota</taxon>
        <taxon>Actinomycetes</taxon>
        <taxon>Propionibacteriales</taxon>
        <taxon>Nocardioidaceae</taxon>
        <taxon>Nocardioides</taxon>
    </lineage>
</organism>
<dbReference type="EC" id="2.7.13.3" evidence="2"/>
<dbReference type="InterPro" id="IPR003594">
    <property type="entry name" value="HATPase_dom"/>
</dbReference>
<keyword evidence="4" id="KW-0808">Transferase</keyword>
<dbReference type="Gene3D" id="1.20.5.1930">
    <property type="match status" value="1"/>
</dbReference>
<dbReference type="Gene3D" id="3.30.565.10">
    <property type="entry name" value="Histidine kinase-like ATPase, C-terminal domain"/>
    <property type="match status" value="1"/>
</dbReference>
<evidence type="ECO:0000313" key="11">
    <source>
        <dbReference type="EMBL" id="MDO3396783.1"/>
    </source>
</evidence>
<dbReference type="CDD" id="cd16917">
    <property type="entry name" value="HATPase_UhpB-NarQ-NarX-like"/>
    <property type="match status" value="1"/>
</dbReference>
<gene>
    <name evidence="11" type="ORF">QWJ41_13720</name>
</gene>
<name>A0ABT8TUV5_9ACTN</name>
<keyword evidence="8" id="KW-0902">Two-component regulatory system</keyword>
<dbReference type="InterPro" id="IPR036890">
    <property type="entry name" value="HATPase_C_sf"/>
</dbReference>
<evidence type="ECO:0000256" key="9">
    <source>
        <dbReference type="SAM" id="Phobius"/>
    </source>
</evidence>
<sequence>MLVAGRRPARTPVGRLVSGPGVPLLCAVALVASIAVDARGQAGSLGDRLTEGPGWPWTLSGLLIASLAAVVTSRDPRSRFGWALAGFGVFWAVDGLAQSWLYAGVTGSSAWPGSTAALWFWGRVGSLLPVVAAVLILVFPTGRLLPGGWGRASRAALALMSGAVLVFLLAPAPVPGVLPEGLDPDPLSVGWLPGATLPVARAVTVLAFAVPVASVVVRYRRSEGVERDRVRWLLWSVLVMVLAIVAGAFYDGPGDDLATSFAVMVLPAAAMVVAVVEPELVPVRDLLARTLAWGALGLLVLAVDLVAVGLLDALLTRWGGDGLSQREVVALVLLVSALVHVPLRARVWAWARRLTFGERAAPYDVVARLAARLEHTDDAAGQLGEVAGAVAAAFGVSFVRVEVERGGGETLAVSHGHEPAQVRALAITDRDREVGRLLLPARGMRSRLSLRDERLLGDLVRQAALAVRTSRLAEELQESRERLVVSREEERRRLRRDLHDGLGPALGGVVFRLESARLQVDADPAAARATLQDTAVMVQDVVADVRRLVHDLRPPALDDRGLVGALRQLAERTGPAVAVRAGDLPELPAAVEVAAYRIAAEALANVARHAGATRAEVRLACEKGGLLVEVADDGAGVPADAEAGVGLLSLRERADELGGRTEVLCPGLDGAGTLVRAWLPVGGAGAVRAG</sequence>
<feature type="transmembrane region" description="Helical" evidence="9">
    <location>
        <begin position="157"/>
        <end position="178"/>
    </location>
</feature>
<feature type="transmembrane region" description="Helical" evidence="9">
    <location>
        <begin position="288"/>
        <end position="311"/>
    </location>
</feature>
<evidence type="ECO:0000256" key="7">
    <source>
        <dbReference type="ARBA" id="ARBA00022840"/>
    </source>
</evidence>
<feature type="transmembrane region" description="Helical" evidence="9">
    <location>
        <begin position="120"/>
        <end position="145"/>
    </location>
</feature>
<keyword evidence="12" id="KW-1185">Reference proteome</keyword>
<evidence type="ECO:0000256" key="8">
    <source>
        <dbReference type="ARBA" id="ARBA00023012"/>
    </source>
</evidence>
<keyword evidence="9" id="KW-1133">Transmembrane helix</keyword>
<feature type="transmembrane region" description="Helical" evidence="9">
    <location>
        <begin position="80"/>
        <end position="100"/>
    </location>
</feature>
<dbReference type="Proteomes" id="UP001168363">
    <property type="component" value="Unassembled WGS sequence"/>
</dbReference>
<keyword evidence="7" id="KW-0067">ATP-binding</keyword>
<feature type="transmembrane region" description="Helical" evidence="9">
    <location>
        <begin position="55"/>
        <end position="73"/>
    </location>
</feature>
<feature type="domain" description="Histidine kinase/HSP90-like ATPase" evidence="10">
    <location>
        <begin position="590"/>
        <end position="683"/>
    </location>
</feature>
<dbReference type="InterPro" id="IPR050482">
    <property type="entry name" value="Sensor_HK_TwoCompSys"/>
</dbReference>
<dbReference type="Pfam" id="PF07730">
    <property type="entry name" value="HisKA_3"/>
    <property type="match status" value="1"/>
</dbReference>
<evidence type="ECO:0000256" key="1">
    <source>
        <dbReference type="ARBA" id="ARBA00000085"/>
    </source>
</evidence>
<dbReference type="EMBL" id="JAULSC010000014">
    <property type="protein sequence ID" value="MDO3396783.1"/>
    <property type="molecule type" value="Genomic_DNA"/>
</dbReference>
<reference evidence="11" key="1">
    <citation type="submission" date="2023-06" db="EMBL/GenBank/DDBJ databases">
        <title>Genome sequence of Nocardioides sp. SOB44.</title>
        <authorList>
            <person name="Zhang G."/>
        </authorList>
    </citation>
    <scope>NUCLEOTIDE SEQUENCE</scope>
    <source>
        <strain evidence="11">SOB44</strain>
    </source>
</reference>
<feature type="transmembrane region" description="Helical" evidence="9">
    <location>
        <begin position="198"/>
        <end position="220"/>
    </location>
</feature>
<dbReference type="PANTHER" id="PTHR24421">
    <property type="entry name" value="NITRATE/NITRITE SENSOR PROTEIN NARX-RELATED"/>
    <property type="match status" value="1"/>
</dbReference>
<keyword evidence="3" id="KW-0597">Phosphoprotein</keyword>
<comment type="catalytic activity">
    <reaction evidence="1">
        <text>ATP + protein L-histidine = ADP + protein N-phospho-L-histidine.</text>
        <dbReference type="EC" id="2.7.13.3"/>
    </reaction>
</comment>